<sequence>MESRSEVSESAHKEASSVQKTTESQSAGHTQEDGPGFSPSCQVSGKCQEAEGKGSEQRGPRSAGRRGSPATQEHFRTLQDLEGGIVAGEQDCEASRPSGDGDAVPGDKVGIWEHETAQVHQKGANSERDWMEETEELEATIGSPSNTRYYRTETK</sequence>
<comment type="caution">
    <text evidence="2">The sequence shown here is derived from an EMBL/GenBank/DDBJ whole genome shotgun (WGS) entry which is preliminary data.</text>
</comment>
<dbReference type="EMBL" id="JAFIMR010000002">
    <property type="protein sequence ID" value="KAI1880984.1"/>
    <property type="molecule type" value="Genomic_DNA"/>
</dbReference>
<reference evidence="2" key="1">
    <citation type="submission" date="2021-03" db="EMBL/GenBank/DDBJ databases">
        <title>Revisited historic fungal species revealed as producer of novel bioactive compounds through whole genome sequencing and comparative genomics.</title>
        <authorList>
            <person name="Vignolle G.A."/>
            <person name="Hochenegger N."/>
            <person name="Mach R.L."/>
            <person name="Mach-Aigner A.R."/>
            <person name="Javad Rahimi M."/>
            <person name="Salim K.A."/>
            <person name="Chan C.M."/>
            <person name="Lim L.B.L."/>
            <person name="Cai F."/>
            <person name="Druzhinina I.S."/>
            <person name="U'Ren J.M."/>
            <person name="Derntl C."/>
        </authorList>
    </citation>
    <scope>NUCLEOTIDE SEQUENCE</scope>
    <source>
        <strain evidence="2">TUCIM 5799</strain>
    </source>
</reference>
<feature type="compositionally biased region" description="Polar residues" evidence="1">
    <location>
        <begin position="16"/>
        <end position="29"/>
    </location>
</feature>
<keyword evidence="3" id="KW-1185">Reference proteome</keyword>
<feature type="compositionally biased region" description="Low complexity" evidence="1">
    <location>
        <begin position="60"/>
        <end position="70"/>
    </location>
</feature>
<name>A0A9P9WXT8_9PEZI</name>
<accession>A0A9P9WXT8</accession>
<dbReference type="AlphaFoldDB" id="A0A9P9WXT8"/>
<evidence type="ECO:0000313" key="3">
    <source>
        <dbReference type="Proteomes" id="UP000829685"/>
    </source>
</evidence>
<evidence type="ECO:0000256" key="1">
    <source>
        <dbReference type="SAM" id="MobiDB-lite"/>
    </source>
</evidence>
<proteinExistence type="predicted"/>
<evidence type="ECO:0000313" key="2">
    <source>
        <dbReference type="EMBL" id="KAI1880984.1"/>
    </source>
</evidence>
<feature type="region of interest" description="Disordered" evidence="1">
    <location>
        <begin position="1"/>
        <end position="155"/>
    </location>
</feature>
<feature type="compositionally biased region" description="Basic and acidic residues" evidence="1">
    <location>
        <begin position="1"/>
        <end position="15"/>
    </location>
</feature>
<feature type="compositionally biased region" description="Basic and acidic residues" evidence="1">
    <location>
        <begin position="48"/>
        <end position="59"/>
    </location>
</feature>
<protein>
    <submittedName>
        <fullName evidence="2">Uncharacterized protein</fullName>
    </submittedName>
</protein>
<organism evidence="2 3">
    <name type="scientific">Neoarthrinium moseri</name>
    <dbReference type="NCBI Taxonomy" id="1658444"/>
    <lineage>
        <taxon>Eukaryota</taxon>
        <taxon>Fungi</taxon>
        <taxon>Dikarya</taxon>
        <taxon>Ascomycota</taxon>
        <taxon>Pezizomycotina</taxon>
        <taxon>Sordariomycetes</taxon>
        <taxon>Xylariomycetidae</taxon>
        <taxon>Amphisphaeriales</taxon>
        <taxon>Apiosporaceae</taxon>
        <taxon>Neoarthrinium</taxon>
    </lineage>
</organism>
<dbReference type="Proteomes" id="UP000829685">
    <property type="component" value="Unassembled WGS sequence"/>
</dbReference>
<gene>
    <name evidence="2" type="ORF">JX265_001224</name>
</gene>